<dbReference type="InterPro" id="IPR050553">
    <property type="entry name" value="Thioredoxin_ResA/DsbE_sf"/>
</dbReference>
<dbReference type="RefSeq" id="WP_092891218.1">
    <property type="nucleotide sequence ID" value="NZ_CP061498.1"/>
</dbReference>
<evidence type="ECO:0000256" key="1">
    <source>
        <dbReference type="ARBA" id="ARBA00004196"/>
    </source>
</evidence>
<dbReference type="InterPro" id="IPR013740">
    <property type="entry name" value="Redoxin"/>
</dbReference>
<evidence type="ECO:0000256" key="3">
    <source>
        <dbReference type="ARBA" id="ARBA00022748"/>
    </source>
</evidence>
<accession>A0A1H3C8E1</accession>
<dbReference type="SUPFAM" id="SSF52833">
    <property type="entry name" value="Thioredoxin-like"/>
    <property type="match status" value="1"/>
</dbReference>
<evidence type="ECO:0000256" key="6">
    <source>
        <dbReference type="SAM" id="Phobius"/>
    </source>
</evidence>
<dbReference type="NCBIfam" id="TIGR00385">
    <property type="entry name" value="dsbE"/>
    <property type="match status" value="1"/>
</dbReference>
<dbReference type="GO" id="GO:0030288">
    <property type="term" value="C:outer membrane-bounded periplasmic space"/>
    <property type="evidence" value="ECO:0007669"/>
    <property type="project" value="InterPro"/>
</dbReference>
<gene>
    <name evidence="8" type="ORF">SAMN04488238_10968</name>
</gene>
<dbReference type="Pfam" id="PF08534">
    <property type="entry name" value="Redoxin"/>
    <property type="match status" value="1"/>
</dbReference>
<protein>
    <submittedName>
        <fullName evidence="8">Cytochrome c biogenesis protein CcmG, thiol:disulfide interchange protein DsbE</fullName>
    </submittedName>
</protein>
<evidence type="ECO:0000313" key="9">
    <source>
        <dbReference type="Proteomes" id="UP000198539"/>
    </source>
</evidence>
<keyword evidence="4" id="KW-1015">Disulfide bond</keyword>
<feature type="transmembrane region" description="Helical" evidence="6">
    <location>
        <begin position="7"/>
        <end position="25"/>
    </location>
</feature>
<dbReference type="Gene3D" id="3.40.30.10">
    <property type="entry name" value="Glutaredoxin"/>
    <property type="match status" value="1"/>
</dbReference>
<organism evidence="8 9">
    <name type="scientific">Roseicitreum antarcticum</name>
    <dbReference type="NCBI Taxonomy" id="564137"/>
    <lineage>
        <taxon>Bacteria</taxon>
        <taxon>Pseudomonadati</taxon>
        <taxon>Pseudomonadota</taxon>
        <taxon>Alphaproteobacteria</taxon>
        <taxon>Rhodobacterales</taxon>
        <taxon>Paracoccaceae</taxon>
        <taxon>Roseicitreum</taxon>
    </lineage>
</organism>
<proteinExistence type="inferred from homology"/>
<evidence type="ECO:0000256" key="2">
    <source>
        <dbReference type="ARBA" id="ARBA00007758"/>
    </source>
</evidence>
<dbReference type="AlphaFoldDB" id="A0A1H3C8E1"/>
<reference evidence="8 9" key="1">
    <citation type="submission" date="2016-10" db="EMBL/GenBank/DDBJ databases">
        <authorList>
            <person name="de Groot N.N."/>
        </authorList>
    </citation>
    <scope>NUCLEOTIDE SEQUENCE [LARGE SCALE GENOMIC DNA]</scope>
    <source>
        <strain evidence="8 9">CGMCC 1.8894</strain>
    </source>
</reference>
<keyword evidence="9" id="KW-1185">Reference proteome</keyword>
<keyword evidence="3" id="KW-0201">Cytochrome c-type biogenesis</keyword>
<feature type="domain" description="Thioredoxin" evidence="7">
    <location>
        <begin position="37"/>
        <end position="174"/>
    </location>
</feature>
<dbReference type="Proteomes" id="UP000198539">
    <property type="component" value="Unassembled WGS sequence"/>
</dbReference>
<comment type="similarity">
    <text evidence="2">Belongs to the thioredoxin family. DsbE subfamily.</text>
</comment>
<name>A0A1H3C8E1_9RHOB</name>
<dbReference type="GO" id="GO:0015036">
    <property type="term" value="F:disulfide oxidoreductase activity"/>
    <property type="evidence" value="ECO:0007669"/>
    <property type="project" value="InterPro"/>
</dbReference>
<dbReference type="EMBL" id="FNOM01000009">
    <property type="protein sequence ID" value="SDX50427.1"/>
    <property type="molecule type" value="Genomic_DNA"/>
</dbReference>
<keyword evidence="5" id="KW-0676">Redox-active center</keyword>
<dbReference type="InterPro" id="IPR013766">
    <property type="entry name" value="Thioredoxin_domain"/>
</dbReference>
<evidence type="ECO:0000259" key="7">
    <source>
        <dbReference type="PROSITE" id="PS51352"/>
    </source>
</evidence>
<dbReference type="InterPro" id="IPR004799">
    <property type="entry name" value="Periplasmic_diS_OxRdtase_DsbE"/>
</dbReference>
<dbReference type="PANTHER" id="PTHR42852">
    <property type="entry name" value="THIOL:DISULFIDE INTERCHANGE PROTEIN DSBE"/>
    <property type="match status" value="1"/>
</dbReference>
<evidence type="ECO:0000313" key="8">
    <source>
        <dbReference type="EMBL" id="SDX50427.1"/>
    </source>
</evidence>
<dbReference type="STRING" id="564137.SAMN04488238_10968"/>
<evidence type="ECO:0000256" key="5">
    <source>
        <dbReference type="ARBA" id="ARBA00023284"/>
    </source>
</evidence>
<sequence>MAKIKPLMLLPPVLFVGLAALFYFGNTREDRNTLPSAREGQVAPAVVLTQLGDDAPFSDATLRDGEVKLLNYWASWCAPCRAEHPLLEELQAEGIPIYGVNYRDDPGRAMAFLDELGNPFTAMGADGAGRMALDWGLYGVPETYVIAGDGTVMLRFAGPLTEAVMENRIRPAMAEAAAR</sequence>
<dbReference type="PROSITE" id="PS00194">
    <property type="entry name" value="THIOREDOXIN_1"/>
    <property type="match status" value="1"/>
</dbReference>
<evidence type="ECO:0000256" key="4">
    <source>
        <dbReference type="ARBA" id="ARBA00023157"/>
    </source>
</evidence>
<dbReference type="OrthoDB" id="9799347at2"/>
<dbReference type="GO" id="GO:0017004">
    <property type="term" value="P:cytochrome complex assembly"/>
    <property type="evidence" value="ECO:0007669"/>
    <property type="project" value="UniProtKB-KW"/>
</dbReference>
<dbReference type="PANTHER" id="PTHR42852:SF6">
    <property type="entry name" value="THIOL:DISULFIDE INTERCHANGE PROTEIN DSBE"/>
    <property type="match status" value="1"/>
</dbReference>
<comment type="subcellular location">
    <subcellularLocation>
        <location evidence="1">Cell envelope</location>
    </subcellularLocation>
</comment>
<dbReference type="PROSITE" id="PS51352">
    <property type="entry name" value="THIOREDOXIN_2"/>
    <property type="match status" value="1"/>
</dbReference>
<keyword evidence="6" id="KW-1133">Transmembrane helix</keyword>
<keyword evidence="6" id="KW-0472">Membrane</keyword>
<keyword evidence="6" id="KW-0812">Transmembrane</keyword>
<dbReference type="CDD" id="cd03010">
    <property type="entry name" value="TlpA_like_DsbE"/>
    <property type="match status" value="1"/>
</dbReference>
<dbReference type="InterPro" id="IPR017937">
    <property type="entry name" value="Thioredoxin_CS"/>
</dbReference>
<dbReference type="InterPro" id="IPR036249">
    <property type="entry name" value="Thioredoxin-like_sf"/>
</dbReference>